<dbReference type="AlphaFoldDB" id="A0A0D7F480"/>
<evidence type="ECO:0000313" key="2">
    <source>
        <dbReference type="Proteomes" id="UP000032515"/>
    </source>
</evidence>
<dbReference type="Proteomes" id="UP000032515">
    <property type="component" value="Unassembled WGS sequence"/>
</dbReference>
<protein>
    <submittedName>
        <fullName evidence="1">Uncharacterized protein</fullName>
    </submittedName>
</protein>
<name>A0A0D7F480_RHOPL</name>
<organism evidence="1 2">
    <name type="scientific">Rhodopseudomonas palustris</name>
    <dbReference type="NCBI Taxonomy" id="1076"/>
    <lineage>
        <taxon>Bacteria</taxon>
        <taxon>Pseudomonadati</taxon>
        <taxon>Pseudomonadota</taxon>
        <taxon>Alphaproteobacteria</taxon>
        <taxon>Hyphomicrobiales</taxon>
        <taxon>Nitrobacteraceae</taxon>
        <taxon>Rhodopseudomonas</taxon>
    </lineage>
</organism>
<gene>
    <name evidence="1" type="ORF">OO17_01810</name>
</gene>
<dbReference type="PATRIC" id="fig|1076.23.peg.3977"/>
<accession>A0A0D7F480</accession>
<comment type="caution">
    <text evidence="1">The sequence shown here is derived from an EMBL/GenBank/DDBJ whole genome shotgun (WGS) entry which is preliminary data.</text>
</comment>
<dbReference type="EMBL" id="JXXE01000033">
    <property type="protein sequence ID" value="KIZ47894.1"/>
    <property type="molecule type" value="Genomic_DNA"/>
</dbReference>
<evidence type="ECO:0000313" key="1">
    <source>
        <dbReference type="EMBL" id="KIZ47894.1"/>
    </source>
</evidence>
<dbReference type="OrthoDB" id="7180789at2"/>
<proteinExistence type="predicted"/>
<dbReference type="RefSeq" id="WP_044404943.1">
    <property type="nucleotide sequence ID" value="NZ_JXXE01000033.1"/>
</dbReference>
<reference evidence="1 2" key="1">
    <citation type="submission" date="2014-11" db="EMBL/GenBank/DDBJ databases">
        <title>Genomics and ecophysiology of heterotrophic nitrogen fixing bacteria isolated from estuarine surface water.</title>
        <authorList>
            <person name="Bentzon-Tilia M."/>
            <person name="Severin I."/>
            <person name="Hansen L.H."/>
            <person name="Riemann L."/>
        </authorList>
    </citation>
    <scope>NUCLEOTIDE SEQUENCE [LARGE SCALE GENOMIC DNA]</scope>
    <source>
        <strain evidence="1 2">BAL398</strain>
    </source>
</reference>
<sequence length="151" mass="16379">MFTQDEQKQAQSIMSQQLSDAMGLANPFNHSDPAKEYLAGVRFLDAASPEEKASDNWRVNRAIAQTGYESAFAQARAGQKPANVDSGDPVVNMQVQAIHNAEGTWSSTTDGSYVTDISKITLFSDGKYDSALQQARSQNAQTSKSRVDVSV</sequence>